<keyword evidence="2" id="KW-1185">Reference proteome</keyword>
<proteinExistence type="predicted"/>
<sequence length="85" mass="9645">MLDRGTKVKLKSFNNTSTCHEECDPSENYWSLIGEMGTIRRPENDRGRVLVQFDNSVKSKGLHCHNGNQGVSQLDLNLIYSSFLN</sequence>
<dbReference type="STRING" id="45496.SAMN04488079_1023"/>
<dbReference type="EMBL" id="FOSH01000002">
    <property type="protein sequence ID" value="SFJ83484.1"/>
    <property type="molecule type" value="Genomic_DNA"/>
</dbReference>
<reference evidence="2" key="1">
    <citation type="submission" date="2016-10" db="EMBL/GenBank/DDBJ databases">
        <authorList>
            <person name="Varghese N."/>
            <person name="Submissions S."/>
        </authorList>
    </citation>
    <scope>NUCLEOTIDE SEQUENCE [LARGE SCALE GENOMIC DNA]</scope>
    <source>
        <strain evidence="2">DSM 11578</strain>
    </source>
</reference>
<dbReference type="AlphaFoldDB" id="A0A1I3UJ15"/>
<dbReference type="OrthoDB" id="9157197at2"/>
<dbReference type="RefSeq" id="WP_143092244.1">
    <property type="nucleotide sequence ID" value="NZ_FOSH01000002.1"/>
</dbReference>
<gene>
    <name evidence="1" type="ORF">SAMN04488079_1023</name>
</gene>
<organism evidence="1 2">
    <name type="scientific">Methylophaga sulfidovorans</name>
    <dbReference type="NCBI Taxonomy" id="45496"/>
    <lineage>
        <taxon>Bacteria</taxon>
        <taxon>Pseudomonadati</taxon>
        <taxon>Pseudomonadota</taxon>
        <taxon>Gammaproteobacteria</taxon>
        <taxon>Thiotrichales</taxon>
        <taxon>Piscirickettsiaceae</taxon>
        <taxon>Methylophaga</taxon>
    </lineage>
</organism>
<evidence type="ECO:0000313" key="1">
    <source>
        <dbReference type="EMBL" id="SFJ83484.1"/>
    </source>
</evidence>
<dbReference type="Proteomes" id="UP000198924">
    <property type="component" value="Unassembled WGS sequence"/>
</dbReference>
<protein>
    <submittedName>
        <fullName evidence="1">Uncharacterized protein</fullName>
    </submittedName>
</protein>
<accession>A0A1I3UJ15</accession>
<evidence type="ECO:0000313" key="2">
    <source>
        <dbReference type="Proteomes" id="UP000198924"/>
    </source>
</evidence>
<name>A0A1I3UJ15_9GAMM</name>